<evidence type="ECO:0000313" key="1">
    <source>
        <dbReference type="EMBL" id="ATW23899.1"/>
    </source>
</evidence>
<keyword evidence="2" id="KW-1185">Reference proteome</keyword>
<gene>
    <name evidence="1" type="ORF">DCMF_03000</name>
</gene>
<evidence type="ECO:0000313" key="2">
    <source>
        <dbReference type="Proteomes" id="UP000323521"/>
    </source>
</evidence>
<dbReference type="SUPFAM" id="SSF56235">
    <property type="entry name" value="N-terminal nucleophile aminohydrolases (Ntn hydrolases)"/>
    <property type="match status" value="1"/>
</dbReference>
<dbReference type="Proteomes" id="UP000323521">
    <property type="component" value="Chromosome"/>
</dbReference>
<proteinExistence type="predicted"/>
<dbReference type="AlphaFoldDB" id="A0A3G1KN59"/>
<organism evidence="1 2">
    <name type="scientific">Formimonas warabiya</name>
    <dbReference type="NCBI Taxonomy" id="1761012"/>
    <lineage>
        <taxon>Bacteria</taxon>
        <taxon>Bacillati</taxon>
        <taxon>Bacillota</taxon>
        <taxon>Clostridia</taxon>
        <taxon>Eubacteriales</taxon>
        <taxon>Peptococcaceae</taxon>
        <taxon>Candidatus Formimonas</taxon>
    </lineage>
</organism>
<dbReference type="EMBL" id="CP017634">
    <property type="protein sequence ID" value="ATW23899.1"/>
    <property type="molecule type" value="Genomic_DNA"/>
</dbReference>
<dbReference type="Gene3D" id="3.60.20.10">
    <property type="entry name" value="Glutamine Phosphoribosylpyrophosphate, subunit 1, domain 1"/>
    <property type="match status" value="1"/>
</dbReference>
<evidence type="ECO:0008006" key="3">
    <source>
        <dbReference type="Google" id="ProtNLM"/>
    </source>
</evidence>
<dbReference type="RefSeq" id="WP_148133066.1">
    <property type="nucleotide sequence ID" value="NZ_CP017634.1"/>
</dbReference>
<dbReference type="KEGG" id="fwa:DCMF_03000"/>
<accession>A0A3G1KN59</accession>
<dbReference type="OrthoDB" id="9150015at2"/>
<dbReference type="InterPro" id="IPR029055">
    <property type="entry name" value="Ntn_hydrolases_N"/>
</dbReference>
<reference evidence="1 2" key="1">
    <citation type="submission" date="2016-10" db="EMBL/GenBank/DDBJ databases">
        <title>Complete Genome Sequence of Peptococcaceae strain DCMF.</title>
        <authorList>
            <person name="Edwards R.J."/>
            <person name="Holland S.I."/>
            <person name="Deshpande N.P."/>
            <person name="Wong Y.K."/>
            <person name="Ertan H."/>
            <person name="Manefield M."/>
            <person name="Russell T.L."/>
            <person name="Lee M.J."/>
        </authorList>
    </citation>
    <scope>NUCLEOTIDE SEQUENCE [LARGE SCALE GENOMIC DNA]</scope>
    <source>
        <strain evidence="1 2">DCMF</strain>
    </source>
</reference>
<name>A0A3G1KN59_FORW1</name>
<sequence length="188" mass="20691">MSTVVAVKKDGVIAIGADSLSKFGRTKQHSEYIKNYSKIFQVGKAYIACVGDAVISHALRSYFGKRKEMPSLDHADQIFEVVCDLHKSLKEDYFLNPTDQNDDDFESSRYECLIASPGGIFGVYALRSVDEFTKFYSFGSGNEFALGAMKTIFPAAAAEDIARAGLEAAAEFDDSTGWPFEIYTLSLS</sequence>
<protein>
    <recommendedName>
        <fullName evidence="3">MFS transporter</fullName>
    </recommendedName>
</protein>